<feature type="compositionally biased region" description="Low complexity" evidence="5">
    <location>
        <begin position="122"/>
        <end position="142"/>
    </location>
</feature>
<dbReference type="GO" id="GO:0008270">
    <property type="term" value="F:zinc ion binding"/>
    <property type="evidence" value="ECO:0007669"/>
    <property type="project" value="UniProtKB-KW"/>
</dbReference>
<dbReference type="OrthoDB" id="3247158at2759"/>
<evidence type="ECO:0000256" key="3">
    <source>
        <dbReference type="ARBA" id="ARBA00022833"/>
    </source>
</evidence>
<dbReference type="AlphaFoldDB" id="F0VD29"/>
<feature type="zinc finger region" description="C3H1-type" evidence="4">
    <location>
        <begin position="421"/>
        <end position="447"/>
    </location>
</feature>
<dbReference type="Proteomes" id="UP000007494">
    <property type="component" value="Chromosome V"/>
</dbReference>
<keyword evidence="9" id="KW-1185">Reference proteome</keyword>
<accession>F0VD29</accession>
<feature type="compositionally biased region" description="Basic and acidic residues" evidence="5">
    <location>
        <begin position="478"/>
        <end position="493"/>
    </location>
</feature>
<evidence type="ECO:0000256" key="5">
    <source>
        <dbReference type="SAM" id="MobiDB-lite"/>
    </source>
</evidence>
<dbReference type="OMA" id="WETRKRQ"/>
<feature type="compositionally biased region" description="Polar residues" evidence="5">
    <location>
        <begin position="95"/>
        <end position="111"/>
    </location>
</feature>
<dbReference type="Gene3D" id="3.30.1370.210">
    <property type="match status" value="1"/>
</dbReference>
<keyword evidence="1 4" id="KW-0479">Metal-binding</keyword>
<feature type="compositionally biased region" description="Low complexity" evidence="5">
    <location>
        <begin position="1"/>
        <end position="25"/>
    </location>
</feature>
<name>F0VD29_NEOCL</name>
<keyword evidence="2 4" id="KW-0863">Zinc-finger</keyword>
<evidence type="ECO:0000256" key="4">
    <source>
        <dbReference type="PROSITE-ProRule" id="PRU00723"/>
    </source>
</evidence>
<feature type="region of interest" description="Disordered" evidence="5">
    <location>
        <begin position="472"/>
        <end position="493"/>
    </location>
</feature>
<dbReference type="InterPro" id="IPR036855">
    <property type="entry name" value="Znf_CCCH_sf"/>
</dbReference>
<dbReference type="VEuPathDB" id="ToxoDB:NCLIV_013370"/>
<dbReference type="eggNOG" id="KOG1492">
    <property type="taxonomic scope" value="Eukaryota"/>
</dbReference>
<organism evidence="7 9">
    <name type="scientific">Neospora caninum (strain Liverpool)</name>
    <dbReference type="NCBI Taxonomy" id="572307"/>
    <lineage>
        <taxon>Eukaryota</taxon>
        <taxon>Sar</taxon>
        <taxon>Alveolata</taxon>
        <taxon>Apicomplexa</taxon>
        <taxon>Conoidasida</taxon>
        <taxon>Coccidia</taxon>
        <taxon>Eucoccidiorida</taxon>
        <taxon>Eimeriorina</taxon>
        <taxon>Sarcocystidae</taxon>
        <taxon>Neospora</taxon>
    </lineage>
</organism>
<keyword evidence="3 4" id="KW-0862">Zinc</keyword>
<dbReference type="InParanoid" id="F0VD29"/>
<feature type="compositionally biased region" description="Low complexity" evidence="5">
    <location>
        <begin position="74"/>
        <end position="90"/>
    </location>
</feature>
<sequence>MRPRGSGCLSAAPAAPSSPGGTFPADSASIQRKSFSRSLSSARQGSLSATADQLRAQVAALAKALHEDRRRRASSGQPSRVSRPSPSLPVFYNVPRSSRTLTVFPSSSSSPGYHPVGRDTSRPSGPSPSTAAAAAAGVSVPSKRQVPPPRPDASPTPSASLASASLAPAAGGRSGGLAPKAEHLSAGPSGSDRLRILKEQVAHMQMLVAKKKEQERRAEERWETRKRQRALWRQNIHWNRLVNTPAAEETPGGDGRSQISRQELFDGATFPAFSASDGTPFASWAAAKAGTVRKEAAHPSVGEGGIPGGVSCSCFRVAADSFSSLPMRSTPWTTSEESVRPSLESGKSAAPKFRNRSLTFCKFYNGFGYCRNGDSCPFYHDRSRETQLTERCEHVNEEPVVCRLYLKGLCESADCSLAHEAPVTPVCARFLQGLCIRDECMYRHEFGAQTPVALVEGNAVVDSVDDAGVDSTVSEQLRLSERGEARESDKVEK</sequence>
<evidence type="ECO:0000313" key="7">
    <source>
        <dbReference type="EMBL" id="CBZ51544.1"/>
    </source>
</evidence>
<dbReference type="InterPro" id="IPR000571">
    <property type="entry name" value="Znf_CCCH"/>
</dbReference>
<evidence type="ECO:0000313" key="9">
    <source>
        <dbReference type="Proteomes" id="UP000007494"/>
    </source>
</evidence>
<feature type="compositionally biased region" description="Low complexity" evidence="5">
    <location>
        <begin position="155"/>
        <end position="179"/>
    </location>
</feature>
<evidence type="ECO:0000313" key="8">
    <source>
        <dbReference type="EMBL" id="CEL65494.1"/>
    </source>
</evidence>
<dbReference type="GeneID" id="13443853"/>
<reference evidence="7" key="2">
    <citation type="submission" date="2011-03" db="EMBL/GenBank/DDBJ databases">
        <title>Comparative genomics and transcriptomics of Neospora caninum and Toxoplasma gondii.</title>
        <authorList>
            <person name="Reid A.J."/>
            <person name="Sohal A."/>
            <person name="Harris D."/>
            <person name="Quail M."/>
            <person name="Sanders M."/>
            <person name="Berriman M."/>
            <person name="Wastling J.M."/>
            <person name="Pain A."/>
        </authorList>
    </citation>
    <scope>NUCLEOTIDE SEQUENCE</scope>
    <source>
        <strain evidence="7">Liverpool</strain>
    </source>
</reference>
<reference evidence="9" key="3">
    <citation type="journal article" date="2012" name="PLoS Pathog.">
        <title>Comparative genomics of the apicomplexan parasites Toxoplasma gondii and Neospora caninum: Coccidia differing in host range and transmission strategy.</title>
        <authorList>
            <person name="Reid A.J."/>
            <person name="Vermont S.J."/>
            <person name="Cotton J.A."/>
            <person name="Harris D."/>
            <person name="Hill-Cawthorne G.A."/>
            <person name="Konen-Waisman S."/>
            <person name="Latham S.M."/>
            <person name="Mourier T."/>
            <person name="Norton R."/>
            <person name="Quail M.A."/>
            <person name="Sanders M."/>
            <person name="Shanmugam D."/>
            <person name="Sohal A."/>
            <person name="Wasmuth J.D."/>
            <person name="Brunk B."/>
            <person name="Grigg M.E."/>
            <person name="Howard J.C."/>
            <person name="Parkinson J."/>
            <person name="Roos D.S."/>
            <person name="Trees A.J."/>
            <person name="Berriman M."/>
            <person name="Pain A."/>
            <person name="Wastling J.M."/>
        </authorList>
    </citation>
    <scope>NUCLEOTIDE SEQUENCE [LARGE SCALE GENOMIC DNA]</scope>
    <source>
        <strain evidence="9">Liverpool</strain>
    </source>
</reference>
<dbReference type="PROSITE" id="PS50103">
    <property type="entry name" value="ZF_C3H1"/>
    <property type="match status" value="2"/>
</dbReference>
<dbReference type="PANTHER" id="PTHR46156:SF1">
    <property type="entry name" value="ZINC FINGER CCCH DOMAIN-CONTAINING PROTEIN 3"/>
    <property type="match status" value="1"/>
</dbReference>
<feature type="domain" description="C3H1-type" evidence="6">
    <location>
        <begin position="355"/>
        <end position="383"/>
    </location>
</feature>
<feature type="zinc finger region" description="C3H1-type" evidence="4">
    <location>
        <begin position="355"/>
        <end position="383"/>
    </location>
</feature>
<dbReference type="EMBL" id="LN714479">
    <property type="protein sequence ID" value="CEL65494.1"/>
    <property type="molecule type" value="Genomic_DNA"/>
</dbReference>
<proteinExistence type="predicted"/>
<feature type="compositionally biased region" description="Polar residues" evidence="5">
    <location>
        <begin position="28"/>
        <end position="50"/>
    </location>
</feature>
<feature type="region of interest" description="Disordered" evidence="5">
    <location>
        <begin position="1"/>
        <end position="50"/>
    </location>
</feature>
<feature type="region of interest" description="Disordered" evidence="5">
    <location>
        <begin position="63"/>
        <end position="190"/>
    </location>
</feature>
<evidence type="ECO:0000259" key="6">
    <source>
        <dbReference type="PROSITE" id="PS50103"/>
    </source>
</evidence>
<dbReference type="PANTHER" id="PTHR46156">
    <property type="entry name" value="CCCH ZINGC FINGER"/>
    <property type="match status" value="1"/>
</dbReference>
<evidence type="ECO:0000256" key="2">
    <source>
        <dbReference type="ARBA" id="ARBA00022771"/>
    </source>
</evidence>
<gene>
    <name evidence="8" type="ORF">BN1204_013370</name>
    <name evidence="7" type="ORF">NCLIV_013370</name>
</gene>
<dbReference type="SMART" id="SM00356">
    <property type="entry name" value="ZnF_C3H1"/>
    <property type="match status" value="3"/>
</dbReference>
<protein>
    <submittedName>
        <fullName evidence="8">Zinc finger (CCCH type) motif-containing protein</fullName>
    </submittedName>
</protein>
<dbReference type="EMBL" id="FR823386">
    <property type="protein sequence ID" value="CBZ51544.1"/>
    <property type="molecule type" value="Genomic_DNA"/>
</dbReference>
<dbReference type="SUPFAM" id="SSF90229">
    <property type="entry name" value="CCCH zinc finger"/>
    <property type="match status" value="1"/>
</dbReference>
<feature type="domain" description="C3H1-type" evidence="6">
    <location>
        <begin position="421"/>
        <end position="447"/>
    </location>
</feature>
<dbReference type="RefSeq" id="XP_003881577.1">
    <property type="nucleotide sequence ID" value="XM_003881528.1"/>
</dbReference>
<reference evidence="8" key="4">
    <citation type="journal article" date="2015" name="PLoS ONE">
        <title>Comprehensive Evaluation of Toxoplasma gondii VEG and Neospora caninum LIV Genomes with Tachyzoite Stage Transcriptome and Proteome Defines Novel Transcript Features.</title>
        <authorList>
            <person name="Ramaprasad A."/>
            <person name="Mourier T."/>
            <person name="Naeem R."/>
            <person name="Malas T.B."/>
            <person name="Moussa E."/>
            <person name="Panigrahi A."/>
            <person name="Vermont S.J."/>
            <person name="Otto T.D."/>
            <person name="Wastling J."/>
            <person name="Pain A."/>
        </authorList>
    </citation>
    <scope>NUCLEOTIDE SEQUENCE</scope>
    <source>
        <strain evidence="8">Liverpool</strain>
    </source>
</reference>
<reference evidence="7" key="1">
    <citation type="submission" date="2011-02" db="EMBL/GenBank/DDBJ databases">
        <authorList>
            <person name="Aslett M."/>
        </authorList>
    </citation>
    <scope>NUCLEOTIDE SEQUENCE</scope>
    <source>
        <strain evidence="7">Liverpool</strain>
    </source>
</reference>
<evidence type="ECO:0000256" key="1">
    <source>
        <dbReference type="ARBA" id="ARBA00022723"/>
    </source>
</evidence>